<name>A0A6I3LA44_9NOCA</name>
<protein>
    <recommendedName>
        <fullName evidence="1">Coenzyme Q-binding protein COQ10 START domain-containing protein</fullName>
    </recommendedName>
</protein>
<dbReference type="Pfam" id="PF03364">
    <property type="entry name" value="Polyketide_cyc"/>
    <property type="match status" value="1"/>
</dbReference>
<keyword evidence="3" id="KW-1185">Reference proteome</keyword>
<dbReference type="AlphaFoldDB" id="A0A6I3LA44"/>
<dbReference type="InterPro" id="IPR005031">
    <property type="entry name" value="COQ10_START"/>
</dbReference>
<dbReference type="Gene3D" id="3.30.530.20">
    <property type="match status" value="1"/>
</dbReference>
<sequence>MSHVARCADLIEAAPEDIIDALLDFESYPQWQAGVLGTKILERDEQGRGLLIELRVDAKVRKLRVVVRALYDELGSISCEYVSGDVKDYRACYSFAPRDDGTTFVTYDIAVEPGFPLPAALKKLIADRSVKDTMRSLKKRVEGREGTATLGRLR</sequence>
<feature type="domain" description="Coenzyme Q-binding protein COQ10 START" evidence="1">
    <location>
        <begin position="11"/>
        <end position="137"/>
    </location>
</feature>
<dbReference type="EMBL" id="WMBB01000016">
    <property type="protein sequence ID" value="MTE16709.1"/>
    <property type="molecule type" value="Genomic_DNA"/>
</dbReference>
<accession>A0A6I3LA44</accession>
<proteinExistence type="predicted"/>
<reference evidence="2 3" key="1">
    <citation type="submission" date="2019-11" db="EMBL/GenBank/DDBJ databases">
        <title>Nocardia sp. nov. CT2-14 isolated from soil.</title>
        <authorList>
            <person name="Kanchanasin P."/>
            <person name="Tanasupawat S."/>
            <person name="Yuki M."/>
            <person name="Kudo T."/>
        </authorList>
    </citation>
    <scope>NUCLEOTIDE SEQUENCE [LARGE SCALE GENOMIC DNA]</scope>
    <source>
        <strain evidence="2 3">CT2-14</strain>
    </source>
</reference>
<comment type="caution">
    <text evidence="2">The sequence shown here is derived from an EMBL/GenBank/DDBJ whole genome shotgun (WGS) entry which is preliminary data.</text>
</comment>
<dbReference type="Proteomes" id="UP000432464">
    <property type="component" value="Unassembled WGS sequence"/>
</dbReference>
<dbReference type="InterPro" id="IPR023393">
    <property type="entry name" value="START-like_dom_sf"/>
</dbReference>
<evidence type="ECO:0000313" key="3">
    <source>
        <dbReference type="Proteomes" id="UP000432464"/>
    </source>
</evidence>
<dbReference type="RefSeq" id="WP_154791134.1">
    <property type="nucleotide sequence ID" value="NZ_WMBB01000016.1"/>
</dbReference>
<dbReference type="PANTHER" id="PTHR39683">
    <property type="entry name" value="CONSERVED PROTEIN TB16.3"/>
    <property type="match status" value="1"/>
</dbReference>
<dbReference type="SUPFAM" id="SSF55961">
    <property type="entry name" value="Bet v1-like"/>
    <property type="match status" value="1"/>
</dbReference>
<dbReference type="PANTHER" id="PTHR39683:SF4">
    <property type="entry name" value="COENZYME Q-BINDING PROTEIN COQ10 START DOMAIN-CONTAINING PROTEIN"/>
    <property type="match status" value="1"/>
</dbReference>
<evidence type="ECO:0000259" key="1">
    <source>
        <dbReference type="Pfam" id="PF03364"/>
    </source>
</evidence>
<gene>
    <name evidence="2" type="ORF">GLP40_28635</name>
</gene>
<organism evidence="2 3">
    <name type="scientific">Nocardia aurantiaca</name>
    <dbReference type="NCBI Taxonomy" id="2675850"/>
    <lineage>
        <taxon>Bacteria</taxon>
        <taxon>Bacillati</taxon>
        <taxon>Actinomycetota</taxon>
        <taxon>Actinomycetes</taxon>
        <taxon>Mycobacteriales</taxon>
        <taxon>Nocardiaceae</taxon>
        <taxon>Nocardia</taxon>
    </lineage>
</organism>
<evidence type="ECO:0000313" key="2">
    <source>
        <dbReference type="EMBL" id="MTE16709.1"/>
    </source>
</evidence>